<keyword evidence="4 5" id="KW-1015">Disulfide bond</keyword>
<evidence type="ECO:0000256" key="5">
    <source>
        <dbReference type="PROSITE-ProRule" id="PRU00500"/>
    </source>
</evidence>
<keyword evidence="9" id="KW-1185">Reference proteome</keyword>
<feature type="domain" description="Thyroglobulin type-1" evidence="7">
    <location>
        <begin position="114"/>
        <end position="184"/>
    </location>
</feature>
<accession>A0ABQ9JKF6</accession>
<comment type="subcellular location">
    <subcellularLocation>
        <location evidence="1">Secreted</location>
    </subcellularLocation>
</comment>
<comment type="caution">
    <text evidence="5">Lacks conserved residue(s) required for the propagation of feature annotation.</text>
</comment>
<evidence type="ECO:0000256" key="6">
    <source>
        <dbReference type="SAM" id="SignalP"/>
    </source>
</evidence>
<feature type="chain" id="PRO_5045593165" description="Thyroglobulin type-1 domain-containing protein" evidence="6">
    <location>
        <begin position="21"/>
        <end position="391"/>
    </location>
</feature>
<keyword evidence="2" id="KW-0964">Secreted</keyword>
<evidence type="ECO:0000313" key="9">
    <source>
        <dbReference type="Proteomes" id="UP001162164"/>
    </source>
</evidence>
<dbReference type="InterPro" id="IPR051950">
    <property type="entry name" value="Dev_reg/Prot_inhib"/>
</dbReference>
<dbReference type="InterPro" id="IPR036857">
    <property type="entry name" value="Thyroglobulin_1_sf"/>
</dbReference>
<name>A0ABQ9JKF6_9CUCU</name>
<feature type="domain" description="Thyroglobulin type-1" evidence="7">
    <location>
        <begin position="186"/>
        <end position="246"/>
    </location>
</feature>
<dbReference type="PANTHER" id="PTHR12352:SF3">
    <property type="entry name" value="NIDOGEN-2"/>
    <property type="match status" value="1"/>
</dbReference>
<dbReference type="Pfam" id="PF00086">
    <property type="entry name" value="Thyroglobulin_1"/>
    <property type="match status" value="2"/>
</dbReference>
<proteinExistence type="predicted"/>
<feature type="signal peptide" evidence="6">
    <location>
        <begin position="1"/>
        <end position="20"/>
    </location>
</feature>
<comment type="caution">
    <text evidence="8">The sequence shown here is derived from an EMBL/GenBank/DDBJ whole genome shotgun (WGS) entry which is preliminary data.</text>
</comment>
<sequence>MKGVFILCVLFYSFLMYEQTCDNILVTDFSPQNCVDKQTEDLSYYYWIDDTQNCLPACKEYSSAGPGRTNCPCPPAYACEDRCSGTVANSLITCTTNDDCPTRSKCVKMCVADIDTCMAYHANTDDFRYNKFTAQKFKPSCTVDGQWESKQCKGGVSGRCFCYDGKGNRLFGEANYLESKDMTCACSRQKADMLAAGRSYVAFHCDSMGNFEELQCDSGLCWCVEPKTGDLTSPVVPEKAMPKLPCYKISEVGTQYLRQCDSALYARTKILATLENHGVKYASLGSLLCDGDGAYGPYNISAGIAYCTWRDGSKIGTWQSDTSVDISTLNCNCARDYQMYQHLLSCEGTGNYKSLQSVIMSGSTVYYCMDTDGFAISDISETRIDNCTDYY</sequence>
<protein>
    <recommendedName>
        <fullName evidence="7">Thyroglobulin type-1 domain-containing protein</fullName>
    </recommendedName>
</protein>
<dbReference type="SUPFAM" id="SSF57610">
    <property type="entry name" value="Thyroglobulin type-1 domain"/>
    <property type="match status" value="2"/>
</dbReference>
<dbReference type="EMBL" id="JAPWTJ010000489">
    <property type="protein sequence ID" value="KAJ8977975.1"/>
    <property type="molecule type" value="Genomic_DNA"/>
</dbReference>
<keyword evidence="6" id="KW-0732">Signal</keyword>
<organism evidence="8 9">
    <name type="scientific">Molorchus minor</name>
    <dbReference type="NCBI Taxonomy" id="1323400"/>
    <lineage>
        <taxon>Eukaryota</taxon>
        <taxon>Metazoa</taxon>
        <taxon>Ecdysozoa</taxon>
        <taxon>Arthropoda</taxon>
        <taxon>Hexapoda</taxon>
        <taxon>Insecta</taxon>
        <taxon>Pterygota</taxon>
        <taxon>Neoptera</taxon>
        <taxon>Endopterygota</taxon>
        <taxon>Coleoptera</taxon>
        <taxon>Polyphaga</taxon>
        <taxon>Cucujiformia</taxon>
        <taxon>Chrysomeloidea</taxon>
        <taxon>Cerambycidae</taxon>
        <taxon>Lamiinae</taxon>
        <taxon>Monochamini</taxon>
        <taxon>Molorchus</taxon>
    </lineage>
</organism>
<gene>
    <name evidence="8" type="ORF">NQ317_008168</name>
</gene>
<dbReference type="PROSITE" id="PS51162">
    <property type="entry name" value="THYROGLOBULIN_1_2"/>
    <property type="match status" value="2"/>
</dbReference>
<reference evidence="8" key="1">
    <citation type="journal article" date="2023" name="Insect Mol. Biol.">
        <title>Genome sequencing provides insights into the evolution of gene families encoding plant cell wall-degrading enzymes in longhorned beetles.</title>
        <authorList>
            <person name="Shin N.R."/>
            <person name="Okamura Y."/>
            <person name="Kirsch R."/>
            <person name="Pauchet Y."/>
        </authorList>
    </citation>
    <scope>NUCLEOTIDE SEQUENCE</scope>
    <source>
        <strain evidence="8">MMC_N1</strain>
    </source>
</reference>
<dbReference type="Proteomes" id="UP001162164">
    <property type="component" value="Unassembled WGS sequence"/>
</dbReference>
<dbReference type="PANTHER" id="PTHR12352">
    <property type="entry name" value="SECRETED MODULAR CALCIUM-BINDING PROTEIN"/>
    <property type="match status" value="1"/>
</dbReference>
<evidence type="ECO:0000256" key="3">
    <source>
        <dbReference type="ARBA" id="ARBA00022737"/>
    </source>
</evidence>
<evidence type="ECO:0000256" key="2">
    <source>
        <dbReference type="ARBA" id="ARBA00022525"/>
    </source>
</evidence>
<dbReference type="InterPro" id="IPR000716">
    <property type="entry name" value="Thyroglobulin_1"/>
</dbReference>
<evidence type="ECO:0000259" key="7">
    <source>
        <dbReference type="PROSITE" id="PS51162"/>
    </source>
</evidence>
<evidence type="ECO:0000256" key="4">
    <source>
        <dbReference type="ARBA" id="ARBA00023157"/>
    </source>
</evidence>
<evidence type="ECO:0000313" key="8">
    <source>
        <dbReference type="EMBL" id="KAJ8977975.1"/>
    </source>
</evidence>
<evidence type="ECO:0000256" key="1">
    <source>
        <dbReference type="ARBA" id="ARBA00004613"/>
    </source>
</evidence>
<feature type="disulfide bond" evidence="5">
    <location>
        <begin position="186"/>
        <end position="205"/>
    </location>
</feature>
<keyword evidence="3" id="KW-0677">Repeat</keyword>
<dbReference type="Gene3D" id="4.10.800.10">
    <property type="entry name" value="Thyroglobulin type-1"/>
    <property type="match status" value="2"/>
</dbReference>